<organism evidence="2 3">
    <name type="scientific">Heterorhabditis bacteriophora</name>
    <name type="common">Entomopathogenic nematode worm</name>
    <dbReference type="NCBI Taxonomy" id="37862"/>
    <lineage>
        <taxon>Eukaryota</taxon>
        <taxon>Metazoa</taxon>
        <taxon>Ecdysozoa</taxon>
        <taxon>Nematoda</taxon>
        <taxon>Chromadorea</taxon>
        <taxon>Rhabditida</taxon>
        <taxon>Rhabditina</taxon>
        <taxon>Rhabditomorpha</taxon>
        <taxon>Strongyloidea</taxon>
        <taxon>Heterorhabditidae</taxon>
        <taxon>Heterorhabditis</taxon>
    </lineage>
</organism>
<feature type="compositionally biased region" description="Basic and acidic residues" evidence="1">
    <location>
        <begin position="56"/>
        <end position="65"/>
    </location>
</feature>
<evidence type="ECO:0000313" key="3">
    <source>
        <dbReference type="WBParaSite" id="Hba_17857"/>
    </source>
</evidence>
<dbReference type="WBParaSite" id="Hba_17857">
    <property type="protein sequence ID" value="Hba_17857"/>
    <property type="gene ID" value="Hba_17857"/>
</dbReference>
<sequence>MDDDCGGGGGNGSVSGAGYWKQNLYLLQERAPKPLPVRCTRAVESKPPQYGSEFHGLIDRSEVST</sequence>
<evidence type="ECO:0000313" key="2">
    <source>
        <dbReference type="Proteomes" id="UP000095283"/>
    </source>
</evidence>
<dbReference type="AlphaFoldDB" id="A0A1I7XJC5"/>
<accession>A0A1I7XJC5</accession>
<reference evidence="3" key="1">
    <citation type="submission" date="2016-11" db="UniProtKB">
        <authorList>
            <consortium name="WormBaseParasite"/>
        </authorList>
    </citation>
    <scope>IDENTIFICATION</scope>
</reference>
<protein>
    <submittedName>
        <fullName evidence="3">Uncharacterized protein</fullName>
    </submittedName>
</protein>
<dbReference type="Proteomes" id="UP000095283">
    <property type="component" value="Unplaced"/>
</dbReference>
<proteinExistence type="predicted"/>
<name>A0A1I7XJC5_HETBA</name>
<evidence type="ECO:0000256" key="1">
    <source>
        <dbReference type="SAM" id="MobiDB-lite"/>
    </source>
</evidence>
<feature type="region of interest" description="Disordered" evidence="1">
    <location>
        <begin position="46"/>
        <end position="65"/>
    </location>
</feature>
<keyword evidence="2" id="KW-1185">Reference proteome</keyword>